<proteinExistence type="predicted"/>
<evidence type="ECO:0000313" key="3">
    <source>
        <dbReference type="EMBL" id="ONK57798.1"/>
    </source>
</evidence>
<dbReference type="Proteomes" id="UP000243459">
    <property type="component" value="Chromosome 9"/>
</dbReference>
<gene>
    <name evidence="3" type="ORF">A4U43_C09F4200</name>
</gene>
<organism evidence="3 4">
    <name type="scientific">Asparagus officinalis</name>
    <name type="common">Garden asparagus</name>
    <dbReference type="NCBI Taxonomy" id="4686"/>
    <lineage>
        <taxon>Eukaryota</taxon>
        <taxon>Viridiplantae</taxon>
        <taxon>Streptophyta</taxon>
        <taxon>Embryophyta</taxon>
        <taxon>Tracheophyta</taxon>
        <taxon>Spermatophyta</taxon>
        <taxon>Magnoliopsida</taxon>
        <taxon>Liliopsida</taxon>
        <taxon>Asparagales</taxon>
        <taxon>Asparagaceae</taxon>
        <taxon>Asparagoideae</taxon>
        <taxon>Asparagus</taxon>
    </lineage>
</organism>
<dbReference type="PANTHER" id="PTHR46328:SF27">
    <property type="entry name" value="OS12G0287500 PROTEIN"/>
    <property type="match status" value="1"/>
</dbReference>
<dbReference type="PANTHER" id="PTHR46328">
    <property type="entry name" value="FAR-RED IMPAIRED RESPONSIVE (FAR1) FAMILY PROTEIN-RELATED"/>
    <property type="match status" value="1"/>
</dbReference>
<feature type="domain" description="FAR1" evidence="2">
    <location>
        <begin position="108"/>
        <end position="196"/>
    </location>
</feature>
<evidence type="ECO:0000313" key="4">
    <source>
        <dbReference type="Proteomes" id="UP000243459"/>
    </source>
</evidence>
<dbReference type="Gramene" id="ONK57798">
    <property type="protein sequence ID" value="ONK57798"/>
    <property type="gene ID" value="A4U43_C09F4200"/>
</dbReference>
<feature type="region of interest" description="Disordered" evidence="1">
    <location>
        <begin position="146"/>
        <end position="166"/>
    </location>
</feature>
<protein>
    <recommendedName>
        <fullName evidence="2">FAR1 domain-containing protein</fullName>
    </recommendedName>
</protein>
<evidence type="ECO:0000259" key="2">
    <source>
        <dbReference type="Pfam" id="PF03101"/>
    </source>
</evidence>
<sequence>MEGITLTTQMEFHNPHEEEEEVEPMISIQSQQSQLDERDIAIESMAQSSDTQQPHMDGHEVMIESVARKSGSMAEGPMEESGNLKISGEIQEPILGLEFESPDAARAFYSAYAEQAGFRVRNSKSFTSRVDDTVIMRRFVCSKQGRPTKKDPFDLTKKRRNRVSSREGCKAMMQVNRRENGRWSISRCVLEHCHPLGIASKPSLSAQKKLAKKPWELIRPASTTESQQNGLGPGGVGIVTLPDEYILRRWTRNAKDNILSYEHCTAFQSNCLKALNWRCNDLCRDAIRFAEEGATSAVIYKVAKGALQNAFNEIFAAKRGSSFNRNR</sequence>
<reference evidence="4" key="1">
    <citation type="journal article" date="2017" name="Nat. Commun.">
        <title>The asparagus genome sheds light on the origin and evolution of a young Y chromosome.</title>
        <authorList>
            <person name="Harkess A."/>
            <person name="Zhou J."/>
            <person name="Xu C."/>
            <person name="Bowers J.E."/>
            <person name="Van der Hulst R."/>
            <person name="Ayyampalayam S."/>
            <person name="Mercati F."/>
            <person name="Riccardi P."/>
            <person name="McKain M.R."/>
            <person name="Kakrana A."/>
            <person name="Tang H."/>
            <person name="Ray J."/>
            <person name="Groenendijk J."/>
            <person name="Arikit S."/>
            <person name="Mathioni S.M."/>
            <person name="Nakano M."/>
            <person name="Shan H."/>
            <person name="Telgmann-Rauber A."/>
            <person name="Kanno A."/>
            <person name="Yue Z."/>
            <person name="Chen H."/>
            <person name="Li W."/>
            <person name="Chen Y."/>
            <person name="Xu X."/>
            <person name="Zhang Y."/>
            <person name="Luo S."/>
            <person name="Chen H."/>
            <person name="Gao J."/>
            <person name="Mao Z."/>
            <person name="Pires J.C."/>
            <person name="Luo M."/>
            <person name="Kudrna D."/>
            <person name="Wing R.A."/>
            <person name="Meyers B.C."/>
            <person name="Yi K."/>
            <person name="Kong H."/>
            <person name="Lavrijsen P."/>
            <person name="Sunseri F."/>
            <person name="Falavigna A."/>
            <person name="Ye Y."/>
            <person name="Leebens-Mack J.H."/>
            <person name="Chen G."/>
        </authorList>
    </citation>
    <scope>NUCLEOTIDE SEQUENCE [LARGE SCALE GENOMIC DNA]</scope>
    <source>
        <strain evidence="4">cv. DH0086</strain>
    </source>
</reference>
<dbReference type="InterPro" id="IPR004330">
    <property type="entry name" value="FAR1_DNA_bnd_dom"/>
</dbReference>
<dbReference type="Pfam" id="PF03101">
    <property type="entry name" value="FAR1"/>
    <property type="match status" value="1"/>
</dbReference>
<name>A0A5P1E5H8_ASPOF</name>
<evidence type="ECO:0000256" key="1">
    <source>
        <dbReference type="SAM" id="MobiDB-lite"/>
    </source>
</evidence>
<dbReference type="EMBL" id="CM007389">
    <property type="protein sequence ID" value="ONK57798.1"/>
    <property type="molecule type" value="Genomic_DNA"/>
</dbReference>
<accession>A0A5P1E5H8</accession>
<dbReference type="AlphaFoldDB" id="A0A5P1E5H8"/>
<keyword evidence="4" id="KW-1185">Reference proteome</keyword>